<feature type="region of interest" description="Disordered" evidence="1">
    <location>
        <begin position="277"/>
        <end position="323"/>
    </location>
</feature>
<gene>
    <name evidence="2" type="ORF">IAQ67_24695</name>
</gene>
<evidence type="ECO:0000256" key="1">
    <source>
        <dbReference type="SAM" id="MobiDB-lite"/>
    </source>
</evidence>
<reference evidence="2 3" key="1">
    <citation type="submission" date="2020-09" db="EMBL/GenBank/DDBJ databases">
        <title>Characterization of Paenibacillus peoriae strain ZF390 with broad-spectrum antimicrobial activity as a potential biocontrol agent.</title>
        <authorList>
            <person name="Li L."/>
            <person name="Zhao Y."/>
            <person name="Li B."/>
            <person name="Xie X."/>
        </authorList>
    </citation>
    <scope>NUCLEOTIDE SEQUENCE [LARGE SCALE GENOMIC DNA]</scope>
    <source>
        <strain evidence="2 3">ZF390</strain>
    </source>
</reference>
<dbReference type="AlphaFoldDB" id="A0A7H0Y784"/>
<proteinExistence type="predicted"/>
<dbReference type="EMBL" id="CP061172">
    <property type="protein sequence ID" value="QNR66942.1"/>
    <property type="molecule type" value="Genomic_DNA"/>
</dbReference>
<protein>
    <submittedName>
        <fullName evidence="2">Uncharacterized protein</fullName>
    </submittedName>
</protein>
<dbReference type="RefSeq" id="WP_190298034.1">
    <property type="nucleotide sequence ID" value="NZ_CP061172.1"/>
</dbReference>
<evidence type="ECO:0000313" key="2">
    <source>
        <dbReference type="EMBL" id="QNR66942.1"/>
    </source>
</evidence>
<dbReference type="SUPFAM" id="SSF110849">
    <property type="entry name" value="ParB/Sulfiredoxin"/>
    <property type="match status" value="1"/>
</dbReference>
<sequence>MYEKPRFREMLLTELTLSKTNPRFPKPVTSEEEAILTFFKLKRVGPKKIEAIIQDIVETGGVLEDFIVLHKDNEYIVYDGNRRLTALKLLLDDTAELIKDLYPRTYRYVEKVKHSIDVKSMNLYAKIYLDPEAMANHVIKIHSGEQSGAGQITWDSNEKDTFTSEFFSKPLNIGNMIYRKLEQATDRKILYDNIKNNGYATTFERIFNFSDIRTRIFRLERGVKVDLDNIEQFNKVCEMIEYFITEDASVADVYTAELTSTFFADILPIELIDPKDAEKESNSGNKTDSTSEIGFDSDSDSDTSAGNDTTITDTMPNNFSDAEDKDTQPYNLFLNLKSVKKNVKLYNDYNLNDLIEVATDSNGENLKSKVLFSSEGNYIRENIFSGNAPTGNYIIQAKLDHNGVFISRSVEICVYLPSKTIKIDQPKNEFFKSIASFTEGEVKININNTVNMLINEIQSLDNAKNYRYMIASSVRQLLELSIDKVIKDKNLRNHGNPKQNLKFLIEQLTNRTLLNQICNGDNKLKFQSTKNLLGAIESDKLYDYLNLITHDSYAAGYDELVEKVNIRVTPILVVFHNYLHLS</sequence>
<dbReference type="InterPro" id="IPR036086">
    <property type="entry name" value="ParB/Sulfiredoxin_sf"/>
</dbReference>
<accession>A0A7H0Y784</accession>
<evidence type="ECO:0000313" key="3">
    <source>
        <dbReference type="Proteomes" id="UP000516384"/>
    </source>
</evidence>
<dbReference type="Proteomes" id="UP000516384">
    <property type="component" value="Chromosome"/>
</dbReference>
<feature type="compositionally biased region" description="Polar residues" evidence="1">
    <location>
        <begin position="282"/>
        <end position="292"/>
    </location>
</feature>
<name>A0A7H0Y784_9BACL</name>
<feature type="compositionally biased region" description="Polar residues" evidence="1">
    <location>
        <begin position="302"/>
        <end position="320"/>
    </location>
</feature>
<organism evidence="2 3">
    <name type="scientific">Paenibacillus peoriae</name>
    <dbReference type="NCBI Taxonomy" id="59893"/>
    <lineage>
        <taxon>Bacteria</taxon>
        <taxon>Bacillati</taxon>
        <taxon>Bacillota</taxon>
        <taxon>Bacilli</taxon>
        <taxon>Bacillales</taxon>
        <taxon>Paenibacillaceae</taxon>
        <taxon>Paenibacillus</taxon>
    </lineage>
</organism>